<name>A0A521EP93_9BACT</name>
<keyword evidence="2" id="KW-0413">Isomerase</keyword>
<dbReference type="GO" id="GO:0016853">
    <property type="term" value="F:isomerase activity"/>
    <property type="evidence" value="ECO:0007669"/>
    <property type="project" value="UniProtKB-KW"/>
</dbReference>
<keyword evidence="3" id="KW-1185">Reference proteome</keyword>
<gene>
    <name evidence="2" type="ORF">SAMN06265218_11741</name>
</gene>
<organism evidence="2 3">
    <name type="scientific">Fodinibius sediminis</name>
    <dbReference type="NCBI Taxonomy" id="1214077"/>
    <lineage>
        <taxon>Bacteria</taxon>
        <taxon>Pseudomonadati</taxon>
        <taxon>Balneolota</taxon>
        <taxon>Balneolia</taxon>
        <taxon>Balneolales</taxon>
        <taxon>Balneolaceae</taxon>
        <taxon>Fodinibius</taxon>
    </lineage>
</organism>
<dbReference type="Gene3D" id="3.10.450.50">
    <property type="match status" value="1"/>
</dbReference>
<evidence type="ECO:0000313" key="2">
    <source>
        <dbReference type="EMBL" id="SMO84950.1"/>
    </source>
</evidence>
<evidence type="ECO:0000313" key="3">
    <source>
        <dbReference type="Proteomes" id="UP000317593"/>
    </source>
</evidence>
<dbReference type="SUPFAM" id="SSF54427">
    <property type="entry name" value="NTF2-like"/>
    <property type="match status" value="1"/>
</dbReference>
<dbReference type="AlphaFoldDB" id="A0A521EP93"/>
<dbReference type="Pfam" id="PF12680">
    <property type="entry name" value="SnoaL_2"/>
    <property type="match status" value="1"/>
</dbReference>
<reference evidence="2 3" key="1">
    <citation type="submission" date="2017-05" db="EMBL/GenBank/DDBJ databases">
        <authorList>
            <person name="Varghese N."/>
            <person name="Submissions S."/>
        </authorList>
    </citation>
    <scope>NUCLEOTIDE SEQUENCE [LARGE SCALE GENOMIC DNA]</scope>
    <source>
        <strain evidence="2 3">DSM 21194</strain>
    </source>
</reference>
<feature type="domain" description="SnoaL-like" evidence="1">
    <location>
        <begin position="3"/>
        <end position="98"/>
    </location>
</feature>
<sequence>MTYMKGFEKSDHETILSCLADDVTWYMPGMFHLSGKKEFDNEIQNENFVGSPVIEISRLTEENDVVVAEGNVKSQMKSGEFLNAMFCDVFEFENGIIKQLTTYQVEK</sequence>
<evidence type="ECO:0000259" key="1">
    <source>
        <dbReference type="Pfam" id="PF12680"/>
    </source>
</evidence>
<dbReference type="Proteomes" id="UP000317593">
    <property type="component" value="Unassembled WGS sequence"/>
</dbReference>
<dbReference type="InterPro" id="IPR037401">
    <property type="entry name" value="SnoaL-like"/>
</dbReference>
<proteinExistence type="predicted"/>
<dbReference type="InterPro" id="IPR032710">
    <property type="entry name" value="NTF2-like_dom_sf"/>
</dbReference>
<dbReference type="EMBL" id="FXTH01000017">
    <property type="protein sequence ID" value="SMO84950.1"/>
    <property type="molecule type" value="Genomic_DNA"/>
</dbReference>
<protein>
    <submittedName>
        <fullName evidence="2">Ketosteroid isomerase-related protein</fullName>
    </submittedName>
</protein>
<accession>A0A521EP93</accession>